<name>A0A1Y2IV42_TRAC3</name>
<evidence type="ECO:0000256" key="1">
    <source>
        <dbReference type="ARBA" id="ARBA00001917"/>
    </source>
</evidence>
<reference evidence="7 8" key="1">
    <citation type="journal article" date="2015" name="Biotechnol. Biofuels">
        <title>Enhanced degradation of softwood versus hardwood by the white-rot fungus Pycnoporus coccineus.</title>
        <authorList>
            <person name="Couturier M."/>
            <person name="Navarro D."/>
            <person name="Chevret D."/>
            <person name="Henrissat B."/>
            <person name="Piumi F."/>
            <person name="Ruiz-Duenas F.J."/>
            <person name="Martinez A.T."/>
            <person name="Grigoriev I.V."/>
            <person name="Riley R."/>
            <person name="Lipzen A."/>
            <person name="Berrin J.G."/>
            <person name="Master E.R."/>
            <person name="Rosso M.N."/>
        </authorList>
    </citation>
    <scope>NUCLEOTIDE SEQUENCE [LARGE SCALE GENOMIC DNA]</scope>
    <source>
        <strain evidence="7 8">BRFM310</strain>
    </source>
</reference>
<dbReference type="Pfam" id="PF00724">
    <property type="entry name" value="Oxidored_FMN"/>
    <property type="match status" value="1"/>
</dbReference>
<sequence>MAYNTNFEFNRPAPNTSYFTPAQYPPAGTAMDPQPNGKPIPTLFKPLKIRGVEFQNRIWLSPLCQYSSENGVVQEWQHAHLGGIFTRGPGLTLVEATAVLPEGRITPECAGIWNDEQAAAWAKIVEFAHSQGQKIGIQLAHAGRKASTLAPFVNMGRVADEAAGGWPDDVWGPSEVPFNEQFPKPKALTRDGIKRIVKGFVDAAKRAVRAGFDVIEIHGAHGYLISSFLSPTSNKRTDEYGGSFENRIRLAVEVVDAVRAVIPPTMPLFFRVSASEWLEEVFPDQPSWRSEDTVRLAGVLAEHGVDLLDVSSSGNNPAQKIKTGPAYQAHFAEAVKRAHGDKILVSAVGSINDGQLAQSVLDKGQADVIFVGRMFQKNPGLVWKFADDLGVEIHVAGQIAWGFRGRAKAVANK</sequence>
<proteinExistence type="predicted"/>
<protein>
    <submittedName>
        <fullName evidence="7">FMN-linked oxidoreductase</fullName>
    </submittedName>
</protein>
<dbReference type="PANTHER" id="PTHR43303">
    <property type="entry name" value="NADPH DEHYDROGENASE C23G7.10C-RELATED"/>
    <property type="match status" value="1"/>
</dbReference>
<keyword evidence="5" id="KW-0560">Oxidoreductase</keyword>
<dbReference type="EMBL" id="KZ084094">
    <property type="protein sequence ID" value="OSD04957.1"/>
    <property type="molecule type" value="Genomic_DNA"/>
</dbReference>
<dbReference type="GO" id="GO:0010181">
    <property type="term" value="F:FMN binding"/>
    <property type="evidence" value="ECO:0007669"/>
    <property type="project" value="InterPro"/>
</dbReference>
<evidence type="ECO:0000256" key="4">
    <source>
        <dbReference type="ARBA" id="ARBA00022857"/>
    </source>
</evidence>
<keyword evidence="8" id="KW-1185">Reference proteome</keyword>
<dbReference type="InterPro" id="IPR044152">
    <property type="entry name" value="YqjM-like"/>
</dbReference>
<evidence type="ECO:0000256" key="3">
    <source>
        <dbReference type="ARBA" id="ARBA00022643"/>
    </source>
</evidence>
<keyword evidence="3" id="KW-0288">FMN</keyword>
<dbReference type="Proteomes" id="UP000193067">
    <property type="component" value="Unassembled WGS sequence"/>
</dbReference>
<dbReference type="OrthoDB" id="72788at2759"/>
<evidence type="ECO:0000256" key="2">
    <source>
        <dbReference type="ARBA" id="ARBA00022630"/>
    </source>
</evidence>
<dbReference type="InterPro" id="IPR001155">
    <property type="entry name" value="OxRdtase_FMN_N"/>
</dbReference>
<dbReference type="STRING" id="1353009.A0A1Y2IV42"/>
<organism evidence="7 8">
    <name type="scientific">Trametes coccinea (strain BRFM310)</name>
    <name type="common">Pycnoporus coccineus</name>
    <dbReference type="NCBI Taxonomy" id="1353009"/>
    <lineage>
        <taxon>Eukaryota</taxon>
        <taxon>Fungi</taxon>
        <taxon>Dikarya</taxon>
        <taxon>Basidiomycota</taxon>
        <taxon>Agaricomycotina</taxon>
        <taxon>Agaricomycetes</taxon>
        <taxon>Polyporales</taxon>
        <taxon>Polyporaceae</taxon>
        <taxon>Trametes</taxon>
    </lineage>
</organism>
<evidence type="ECO:0000313" key="7">
    <source>
        <dbReference type="EMBL" id="OSD04957.1"/>
    </source>
</evidence>
<dbReference type="PANTHER" id="PTHR43303:SF4">
    <property type="entry name" value="NADPH DEHYDROGENASE C23G7.10C-RELATED"/>
    <property type="match status" value="1"/>
</dbReference>
<dbReference type="GO" id="GO:0050661">
    <property type="term" value="F:NADP binding"/>
    <property type="evidence" value="ECO:0007669"/>
    <property type="project" value="InterPro"/>
</dbReference>
<dbReference type="Gene3D" id="3.20.20.70">
    <property type="entry name" value="Aldolase class I"/>
    <property type="match status" value="1"/>
</dbReference>
<feature type="domain" description="NADH:flavin oxidoreductase/NADH oxidase N-terminal" evidence="6">
    <location>
        <begin position="43"/>
        <end position="388"/>
    </location>
</feature>
<dbReference type="CDD" id="cd02932">
    <property type="entry name" value="OYE_YqiM_FMN"/>
    <property type="match status" value="1"/>
</dbReference>
<dbReference type="InterPro" id="IPR013785">
    <property type="entry name" value="Aldolase_TIM"/>
</dbReference>
<accession>A0A1Y2IV42</accession>
<evidence type="ECO:0000259" key="6">
    <source>
        <dbReference type="Pfam" id="PF00724"/>
    </source>
</evidence>
<dbReference type="AlphaFoldDB" id="A0A1Y2IV42"/>
<evidence type="ECO:0000256" key="5">
    <source>
        <dbReference type="ARBA" id="ARBA00023002"/>
    </source>
</evidence>
<evidence type="ECO:0000313" key="8">
    <source>
        <dbReference type="Proteomes" id="UP000193067"/>
    </source>
</evidence>
<keyword evidence="4" id="KW-0521">NADP</keyword>
<comment type="cofactor">
    <cofactor evidence="1">
        <name>FMN</name>
        <dbReference type="ChEBI" id="CHEBI:58210"/>
    </cofactor>
</comment>
<gene>
    <name evidence="7" type="ORF">PYCCODRAFT_1443376</name>
</gene>
<dbReference type="SUPFAM" id="SSF51395">
    <property type="entry name" value="FMN-linked oxidoreductases"/>
    <property type="match status" value="1"/>
</dbReference>
<dbReference type="GO" id="GO:0003959">
    <property type="term" value="F:NADPH dehydrogenase activity"/>
    <property type="evidence" value="ECO:0007669"/>
    <property type="project" value="InterPro"/>
</dbReference>
<keyword evidence="2" id="KW-0285">Flavoprotein</keyword>